<evidence type="ECO:0000313" key="1">
    <source>
        <dbReference type="EMBL" id="TFY75818.1"/>
    </source>
</evidence>
<name>A0A4Y9ZQN7_9AGAM</name>
<proteinExistence type="predicted"/>
<organism evidence="1 2">
    <name type="scientific">Hericium alpestre</name>
    <dbReference type="NCBI Taxonomy" id="135208"/>
    <lineage>
        <taxon>Eukaryota</taxon>
        <taxon>Fungi</taxon>
        <taxon>Dikarya</taxon>
        <taxon>Basidiomycota</taxon>
        <taxon>Agaricomycotina</taxon>
        <taxon>Agaricomycetes</taxon>
        <taxon>Russulales</taxon>
        <taxon>Hericiaceae</taxon>
        <taxon>Hericium</taxon>
    </lineage>
</organism>
<dbReference type="PANTHER" id="PTHR33050:SF7">
    <property type="entry name" value="RIBONUCLEASE H"/>
    <property type="match status" value="1"/>
</dbReference>
<dbReference type="PANTHER" id="PTHR33050">
    <property type="entry name" value="REVERSE TRANSCRIPTASE DOMAIN-CONTAINING PROTEIN"/>
    <property type="match status" value="1"/>
</dbReference>
<dbReference type="STRING" id="135208.A0A4Y9ZQN7"/>
<gene>
    <name evidence="1" type="ORF">EWM64_g8195</name>
</gene>
<sequence>MQILSSMPVDQRNTVTLLASKMASERIATLTASGSLGTPASHAQAQAASAANTKLAKRIMRESDEVTMSTIEHPVSIPDEIHGLFQEAMYLLIHLFTHANLRLITEQCSTLTKKHRIVELNTNITLLDVTHPSLGKEADLSLILWIEAWAHYTIFLQEVAKSAVVTHWRLHKLIHGFPIGIQDSILPDPIIPPYCPSADDINIDQYLLEELEEGRMSGPYSRSEMEEICGGFFAACPVHAVVTIDENGKVKWHIVRNISYKGDAGYSSNDLVDSDDFPTRWGTASVMADIAGSRGDSVFSLYASSHTISRILCDDFSPLAPPFRHLPTKTHGALPKADRAAMPVASVPVGAQAATLDIEKAYRTILIAPENKKFLIVAHRASYWLDHVAPFGGATSSGLQGEVADATMDIWEHSGVAPSVKWVDDVTIFRFLLKSGGYAYDREGAKSLIAALQVPWHESKGQEFGFVVIYVRFSWDLPAKTVQIADHKLICLIQKLESFISEHIVCKVSLKDAQSINGSLNHAAFVYPHGRAYLTSLATFIADFSLIPSGRPLLRYPKPLLWSDMRWWLAELRSGPRVRSLAACSPRSQVDIWVDASTDWGVGIVFDAEYAAWRWAPGWNLPVGCDIGWGDAVAVEMAILQVELAGIRDAVVLIHSDNKGIIGAFQHGRSRNWMVNQCIHRTALVSMVINVTFEFEYVESEANLVDPVSHGIRVAEFLPLKDAAPLPEAIRRSFLHE</sequence>
<evidence type="ECO:0000313" key="2">
    <source>
        <dbReference type="Proteomes" id="UP000298061"/>
    </source>
</evidence>
<dbReference type="EMBL" id="SFCI01001418">
    <property type="protein sequence ID" value="TFY75818.1"/>
    <property type="molecule type" value="Genomic_DNA"/>
</dbReference>
<comment type="caution">
    <text evidence="1">The sequence shown here is derived from an EMBL/GenBank/DDBJ whole genome shotgun (WGS) entry which is preliminary data.</text>
</comment>
<keyword evidence="2" id="KW-1185">Reference proteome</keyword>
<protein>
    <submittedName>
        <fullName evidence="1">Uncharacterized protein</fullName>
    </submittedName>
</protein>
<accession>A0A4Y9ZQN7</accession>
<dbReference type="InterPro" id="IPR052055">
    <property type="entry name" value="Hepadnavirus_pol/RT"/>
</dbReference>
<dbReference type="OrthoDB" id="3255824at2759"/>
<dbReference type="Proteomes" id="UP000298061">
    <property type="component" value="Unassembled WGS sequence"/>
</dbReference>
<dbReference type="AlphaFoldDB" id="A0A4Y9ZQN7"/>
<reference evidence="1 2" key="1">
    <citation type="submission" date="2019-02" db="EMBL/GenBank/DDBJ databases">
        <title>Genome sequencing of the rare red list fungi Hericium alpestre (H. flagellum).</title>
        <authorList>
            <person name="Buettner E."/>
            <person name="Kellner H."/>
        </authorList>
    </citation>
    <scope>NUCLEOTIDE SEQUENCE [LARGE SCALE GENOMIC DNA]</scope>
    <source>
        <strain evidence="1 2">DSM 108284</strain>
    </source>
</reference>